<proteinExistence type="predicted"/>
<evidence type="ECO:0000313" key="1">
    <source>
        <dbReference type="EMBL" id="MED6217316.1"/>
    </source>
</evidence>
<sequence length="99" mass="11484">MEASLKLRAAKGDPVLNSSGYKRLTDRLMWYLLRNLKALPSQYVLFSSNSKFDISEGTIAVSVPWKKTRKRKALPMQETLRFKCEWILKIVHIEGNNEK</sequence>
<dbReference type="Proteomes" id="UP001341840">
    <property type="component" value="Unassembled WGS sequence"/>
</dbReference>
<accession>A0ABU6Z6D8</accession>
<name>A0ABU6Z6D8_9FABA</name>
<reference evidence="1 2" key="1">
    <citation type="journal article" date="2023" name="Plants (Basel)">
        <title>Bridging the Gap: Combining Genomics and Transcriptomics Approaches to Understand Stylosanthes scabra, an Orphan Legume from the Brazilian Caatinga.</title>
        <authorList>
            <person name="Ferreira-Neto J.R.C."/>
            <person name="da Silva M.D."/>
            <person name="Binneck E."/>
            <person name="de Melo N.F."/>
            <person name="da Silva R.H."/>
            <person name="de Melo A.L.T.M."/>
            <person name="Pandolfi V."/>
            <person name="Bustamante F.O."/>
            <person name="Brasileiro-Vidal A.C."/>
            <person name="Benko-Iseppon A.M."/>
        </authorList>
    </citation>
    <scope>NUCLEOTIDE SEQUENCE [LARGE SCALE GENOMIC DNA]</scope>
    <source>
        <tissue evidence="1">Leaves</tissue>
    </source>
</reference>
<keyword evidence="2" id="KW-1185">Reference proteome</keyword>
<protein>
    <submittedName>
        <fullName evidence="1">Uncharacterized protein</fullName>
    </submittedName>
</protein>
<dbReference type="EMBL" id="JASCZI010271907">
    <property type="protein sequence ID" value="MED6217316.1"/>
    <property type="molecule type" value="Genomic_DNA"/>
</dbReference>
<comment type="caution">
    <text evidence="1">The sequence shown here is derived from an EMBL/GenBank/DDBJ whole genome shotgun (WGS) entry which is preliminary data.</text>
</comment>
<evidence type="ECO:0000313" key="2">
    <source>
        <dbReference type="Proteomes" id="UP001341840"/>
    </source>
</evidence>
<gene>
    <name evidence="1" type="ORF">PIB30_016505</name>
</gene>
<organism evidence="1 2">
    <name type="scientific">Stylosanthes scabra</name>
    <dbReference type="NCBI Taxonomy" id="79078"/>
    <lineage>
        <taxon>Eukaryota</taxon>
        <taxon>Viridiplantae</taxon>
        <taxon>Streptophyta</taxon>
        <taxon>Embryophyta</taxon>
        <taxon>Tracheophyta</taxon>
        <taxon>Spermatophyta</taxon>
        <taxon>Magnoliopsida</taxon>
        <taxon>eudicotyledons</taxon>
        <taxon>Gunneridae</taxon>
        <taxon>Pentapetalae</taxon>
        <taxon>rosids</taxon>
        <taxon>fabids</taxon>
        <taxon>Fabales</taxon>
        <taxon>Fabaceae</taxon>
        <taxon>Papilionoideae</taxon>
        <taxon>50 kb inversion clade</taxon>
        <taxon>dalbergioids sensu lato</taxon>
        <taxon>Dalbergieae</taxon>
        <taxon>Pterocarpus clade</taxon>
        <taxon>Stylosanthes</taxon>
    </lineage>
</organism>